<evidence type="ECO:0000256" key="7">
    <source>
        <dbReference type="ARBA" id="ARBA00022679"/>
    </source>
</evidence>
<dbReference type="PANTHER" id="PTHR30544:SF5">
    <property type="entry name" value="RADICAL SAM CORE DOMAIN-CONTAINING PROTEIN"/>
    <property type="match status" value="1"/>
</dbReference>
<feature type="binding site" evidence="14">
    <location>
        <begin position="172"/>
        <end position="173"/>
    </location>
    <ligand>
        <name>S-adenosyl-L-methionine</name>
        <dbReference type="ChEBI" id="CHEBI:59789"/>
    </ligand>
</feature>
<dbReference type="GO" id="GO:0046872">
    <property type="term" value="F:metal ion binding"/>
    <property type="evidence" value="ECO:0007669"/>
    <property type="project" value="UniProtKB-KW"/>
</dbReference>
<comment type="cofactor">
    <cofactor evidence="14">
        <name>[4Fe-4S] cluster</name>
        <dbReference type="ChEBI" id="CHEBI:49883"/>
    </cofactor>
    <text evidence="14">Binds 1 [4Fe-4S] cluster. The cluster is coordinated with 3 cysteines and an exchangeable S-adenosyl-L-methionine.</text>
</comment>
<comment type="function">
    <text evidence="14">Specifically methylates position 2 of adenine 2503 in 23S rRNA and position 2 of adenine 37 in tRNAs.</text>
</comment>
<proteinExistence type="inferred from homology"/>
<keyword evidence="4 14" id="KW-0963">Cytoplasm</keyword>
<dbReference type="InterPro" id="IPR013785">
    <property type="entry name" value="Aldolase_TIM"/>
</dbReference>
<dbReference type="SUPFAM" id="SSF102114">
    <property type="entry name" value="Radical SAM enzymes"/>
    <property type="match status" value="1"/>
</dbReference>
<dbReference type="HAMAP" id="MF_01849">
    <property type="entry name" value="RNA_methyltr_RlmN"/>
    <property type="match status" value="1"/>
</dbReference>
<dbReference type="EMBL" id="PGEX01000001">
    <property type="protein sequence ID" value="PJJ40314.1"/>
    <property type="molecule type" value="Genomic_DNA"/>
</dbReference>
<dbReference type="GO" id="GO:0030488">
    <property type="term" value="P:tRNA methylation"/>
    <property type="evidence" value="ECO:0007669"/>
    <property type="project" value="UniProtKB-UniRule"/>
</dbReference>
<evidence type="ECO:0000256" key="14">
    <source>
        <dbReference type="HAMAP-Rule" id="MF_01849"/>
    </source>
</evidence>
<dbReference type="GO" id="GO:0005737">
    <property type="term" value="C:cytoplasm"/>
    <property type="evidence" value="ECO:0007669"/>
    <property type="project" value="UniProtKB-SubCell"/>
</dbReference>
<dbReference type="SFLD" id="SFLDF00275">
    <property type="entry name" value="adenosine_C2_methyltransferase"/>
    <property type="match status" value="1"/>
</dbReference>
<comment type="catalytic activity">
    <reaction evidence="14">
        <text>adenosine(37) in tRNA + 2 reduced [2Fe-2S]-[ferredoxin] + 2 S-adenosyl-L-methionine = 2-methyladenosine(37) in tRNA + 5'-deoxyadenosine + L-methionine + 2 oxidized [2Fe-2S]-[ferredoxin] + S-adenosyl-L-homocysteine</text>
        <dbReference type="Rhea" id="RHEA:43332"/>
        <dbReference type="Rhea" id="RHEA-COMP:10000"/>
        <dbReference type="Rhea" id="RHEA-COMP:10001"/>
        <dbReference type="Rhea" id="RHEA-COMP:10162"/>
        <dbReference type="Rhea" id="RHEA-COMP:10485"/>
        <dbReference type="ChEBI" id="CHEBI:17319"/>
        <dbReference type="ChEBI" id="CHEBI:33737"/>
        <dbReference type="ChEBI" id="CHEBI:33738"/>
        <dbReference type="ChEBI" id="CHEBI:57844"/>
        <dbReference type="ChEBI" id="CHEBI:57856"/>
        <dbReference type="ChEBI" id="CHEBI:59789"/>
        <dbReference type="ChEBI" id="CHEBI:74411"/>
        <dbReference type="ChEBI" id="CHEBI:74497"/>
        <dbReference type="EC" id="2.1.1.192"/>
    </reaction>
</comment>
<dbReference type="Gene3D" id="1.10.150.530">
    <property type="match status" value="1"/>
</dbReference>
<dbReference type="GO" id="GO:0019843">
    <property type="term" value="F:rRNA binding"/>
    <property type="evidence" value="ECO:0007669"/>
    <property type="project" value="UniProtKB-UniRule"/>
</dbReference>
<dbReference type="RefSeq" id="WP_100426701.1">
    <property type="nucleotide sequence ID" value="NZ_JAQXKX010000032.1"/>
</dbReference>
<evidence type="ECO:0000313" key="16">
    <source>
        <dbReference type="EMBL" id="PJJ40314.1"/>
    </source>
</evidence>
<dbReference type="GO" id="GO:0070040">
    <property type="term" value="F:rRNA (adenine(2503)-C2-)-methyltransferase activity"/>
    <property type="evidence" value="ECO:0007669"/>
    <property type="project" value="UniProtKB-UniRule"/>
</dbReference>
<dbReference type="GO" id="GO:0002935">
    <property type="term" value="F:tRNA (adenine(37)-C2)-methyltransferase activity"/>
    <property type="evidence" value="ECO:0007669"/>
    <property type="project" value="UniProtKB-UniRule"/>
</dbReference>
<feature type="binding site" evidence="14">
    <location>
        <position position="118"/>
    </location>
    <ligand>
        <name>[4Fe-4S] cluster</name>
        <dbReference type="ChEBI" id="CHEBI:49883"/>
        <note>4Fe-4S-S-AdoMet</note>
    </ligand>
</feature>
<evidence type="ECO:0000256" key="3">
    <source>
        <dbReference type="ARBA" id="ARBA00022485"/>
    </source>
</evidence>
<keyword evidence="12 14" id="KW-0411">Iron-sulfur</keyword>
<evidence type="ECO:0000256" key="13">
    <source>
        <dbReference type="ARBA" id="ARBA00023157"/>
    </source>
</evidence>
<dbReference type="Proteomes" id="UP000231134">
    <property type="component" value="Unassembled WGS sequence"/>
</dbReference>
<dbReference type="GO" id="GO:0000049">
    <property type="term" value="F:tRNA binding"/>
    <property type="evidence" value="ECO:0007669"/>
    <property type="project" value="UniProtKB-UniRule"/>
</dbReference>
<feature type="binding site" evidence="14">
    <location>
        <position position="204"/>
    </location>
    <ligand>
        <name>S-adenosyl-L-methionine</name>
        <dbReference type="ChEBI" id="CHEBI:59789"/>
    </ligand>
</feature>
<dbReference type="SFLD" id="SFLDS00029">
    <property type="entry name" value="Radical_SAM"/>
    <property type="match status" value="1"/>
</dbReference>
<evidence type="ECO:0000256" key="11">
    <source>
        <dbReference type="ARBA" id="ARBA00023004"/>
    </source>
</evidence>
<evidence type="ECO:0000256" key="10">
    <source>
        <dbReference type="ARBA" id="ARBA00022723"/>
    </source>
</evidence>
<dbReference type="InterPro" id="IPR007197">
    <property type="entry name" value="rSAM"/>
</dbReference>
<comment type="subcellular location">
    <subcellularLocation>
        <location evidence="1 14">Cytoplasm</location>
    </subcellularLocation>
</comment>
<evidence type="ECO:0000256" key="1">
    <source>
        <dbReference type="ARBA" id="ARBA00004496"/>
    </source>
</evidence>
<comment type="caution">
    <text evidence="14">Lacks conserved residue(s) required for the propagation of feature annotation.</text>
</comment>
<keyword evidence="13 14" id="KW-1015">Disulfide bond</keyword>
<keyword evidence="3 14" id="KW-0004">4Fe-4S</keyword>
<keyword evidence="5 14" id="KW-0698">rRNA processing</keyword>
<keyword evidence="11 14" id="KW-0408">Iron</keyword>
<reference evidence="16 17" key="1">
    <citation type="submission" date="2017-11" db="EMBL/GenBank/DDBJ databases">
        <title>Animal gut microbial communities from fecal samples from Wisconsin, USA.</title>
        <authorList>
            <person name="Neumann A."/>
        </authorList>
    </citation>
    <scope>NUCLEOTIDE SEQUENCE [LARGE SCALE GENOMIC DNA]</scope>
    <source>
        <strain evidence="16 17">UWS3</strain>
    </source>
</reference>
<keyword evidence="6 14" id="KW-0489">Methyltransferase</keyword>
<feature type="binding site" evidence="14">
    <location>
        <begin position="227"/>
        <end position="229"/>
    </location>
    <ligand>
        <name>S-adenosyl-L-methionine</name>
        <dbReference type="ChEBI" id="CHEBI:59789"/>
    </ligand>
</feature>
<dbReference type="InterPro" id="IPR004383">
    <property type="entry name" value="rRNA_lsu_MTrfase_RlmN/Cfr"/>
</dbReference>
<evidence type="ECO:0000259" key="15">
    <source>
        <dbReference type="PROSITE" id="PS51918"/>
    </source>
</evidence>
<evidence type="ECO:0000256" key="6">
    <source>
        <dbReference type="ARBA" id="ARBA00022603"/>
    </source>
</evidence>
<dbReference type="PANTHER" id="PTHR30544">
    <property type="entry name" value="23S RRNA METHYLTRANSFERASE"/>
    <property type="match status" value="1"/>
</dbReference>
<protein>
    <recommendedName>
        <fullName evidence="14">Probable dual-specificity RNA methyltransferase RlmN</fullName>
        <ecNumber evidence="14">2.1.1.192</ecNumber>
    </recommendedName>
    <alternativeName>
        <fullName evidence="14">23S rRNA (adenine(2503)-C(2))-methyltransferase</fullName>
    </alternativeName>
    <alternativeName>
        <fullName evidence="14">23S rRNA m2A2503 methyltransferase</fullName>
    </alternativeName>
    <alternativeName>
        <fullName evidence="14">Ribosomal RNA large subunit methyltransferase N</fullName>
    </alternativeName>
    <alternativeName>
        <fullName evidence="14">tRNA (adenine(37)-C(2))-methyltransferase</fullName>
    </alternativeName>
    <alternativeName>
        <fullName evidence="14">tRNA m2A37 methyltransferase</fullName>
    </alternativeName>
</protein>
<keyword evidence="9 14" id="KW-0819">tRNA processing</keyword>
<feature type="active site" description="S-methylcysteine intermediate" evidence="14">
    <location>
        <position position="346"/>
    </location>
</feature>
<evidence type="ECO:0000256" key="5">
    <source>
        <dbReference type="ARBA" id="ARBA00022552"/>
    </source>
</evidence>
<dbReference type="InterPro" id="IPR048641">
    <property type="entry name" value="RlmN_N"/>
</dbReference>
<feature type="binding site" evidence="14">
    <location>
        <position position="303"/>
    </location>
    <ligand>
        <name>S-adenosyl-L-methionine</name>
        <dbReference type="ChEBI" id="CHEBI:59789"/>
    </ligand>
</feature>
<sequence>MTYNFKDIKSLTVDELKEWLSANCEKTYRADQIENWLFCQQVSSYDQMKNIPQQTRDKLSKAFAIRSLTEVQHLVSVDGAVKWLFRTADDHYIETVLIPTNGRFSVCVSTQIGCAMNCAFCRTAKMGFIRNLEAGEILEEIIRVNDYLKETGEINADGKQAQVTNIIFMGMGEPLNNLENVHRTCCTLHNQKLFNLGRKKMTVSTSGVVPKIKELVDRNTPCCLAVSLNSTNNEARGSVMPVNKIWPIEKLLEATDEYSRRTDNYVTFEFVLMKDVTCTPAAAKELIRICAPRRVKVNAIVLNAMDDPNLEAPTQEDVDSFLEKVRAANIQITIRNPRGRDIFAACGQLAYKKQQKVANADTESA</sequence>
<keyword evidence="17" id="KW-1185">Reference proteome</keyword>
<feature type="active site" description="Proton acceptor" evidence="14">
    <location>
        <position position="94"/>
    </location>
</feature>
<dbReference type="AlphaFoldDB" id="A0A2M9A3N8"/>
<dbReference type="GO" id="GO:0070475">
    <property type="term" value="P:rRNA base methylation"/>
    <property type="evidence" value="ECO:0007669"/>
    <property type="project" value="UniProtKB-UniRule"/>
</dbReference>
<evidence type="ECO:0000256" key="4">
    <source>
        <dbReference type="ARBA" id="ARBA00022490"/>
    </source>
</evidence>
<dbReference type="GO" id="GO:0051539">
    <property type="term" value="F:4 iron, 4 sulfur cluster binding"/>
    <property type="evidence" value="ECO:0007669"/>
    <property type="project" value="UniProtKB-UniRule"/>
</dbReference>
<dbReference type="Gene3D" id="3.20.20.70">
    <property type="entry name" value="Aldolase class I"/>
    <property type="match status" value="1"/>
</dbReference>
<dbReference type="SFLD" id="SFLDG01062">
    <property type="entry name" value="methyltransferase_(Class_A)"/>
    <property type="match status" value="1"/>
</dbReference>
<feature type="binding site" evidence="14">
    <location>
        <position position="114"/>
    </location>
    <ligand>
        <name>[4Fe-4S] cluster</name>
        <dbReference type="ChEBI" id="CHEBI:49883"/>
        <note>4Fe-4S-S-AdoMet</note>
    </ligand>
</feature>
<keyword evidence="7 14" id="KW-0808">Transferase</keyword>
<dbReference type="Pfam" id="PF04055">
    <property type="entry name" value="Radical_SAM"/>
    <property type="match status" value="1"/>
</dbReference>
<dbReference type="FunFam" id="3.20.20.70:FF:000014">
    <property type="entry name" value="Probable dual-specificity RNA methyltransferase RlmN"/>
    <property type="match status" value="1"/>
</dbReference>
<dbReference type="InterPro" id="IPR027492">
    <property type="entry name" value="RNA_MTrfase_RlmN"/>
</dbReference>
<accession>A0A2M9A3N8</accession>
<evidence type="ECO:0000256" key="12">
    <source>
        <dbReference type="ARBA" id="ARBA00023014"/>
    </source>
</evidence>
<organism evidence="16 17">
    <name type="scientific">Hallerella succinigenes</name>
    <dbReference type="NCBI Taxonomy" id="1896222"/>
    <lineage>
        <taxon>Bacteria</taxon>
        <taxon>Pseudomonadati</taxon>
        <taxon>Fibrobacterota</taxon>
        <taxon>Fibrobacteria</taxon>
        <taxon>Fibrobacterales</taxon>
        <taxon>Fibrobacteraceae</taxon>
        <taxon>Hallerella</taxon>
    </lineage>
</organism>
<evidence type="ECO:0000256" key="8">
    <source>
        <dbReference type="ARBA" id="ARBA00022691"/>
    </source>
</evidence>
<gene>
    <name evidence="14" type="primary">rlmN</name>
    <name evidence="16" type="ORF">BGX16_0232</name>
</gene>
<comment type="similarity">
    <text evidence="2 14">Belongs to the radical SAM superfamily. RlmN family.</text>
</comment>
<dbReference type="PIRSF" id="PIRSF006004">
    <property type="entry name" value="CHP00048"/>
    <property type="match status" value="1"/>
</dbReference>
<feature type="binding site" evidence="14">
    <location>
        <position position="121"/>
    </location>
    <ligand>
        <name>[4Fe-4S] cluster</name>
        <dbReference type="ChEBI" id="CHEBI:49883"/>
        <note>4Fe-4S-S-AdoMet</note>
    </ligand>
</feature>
<comment type="catalytic activity">
    <reaction evidence="14">
        <text>adenosine(2503) in 23S rRNA + 2 reduced [2Fe-2S]-[ferredoxin] + 2 S-adenosyl-L-methionine = 2-methyladenosine(2503) in 23S rRNA + 5'-deoxyadenosine + L-methionine + 2 oxidized [2Fe-2S]-[ferredoxin] + S-adenosyl-L-homocysteine</text>
        <dbReference type="Rhea" id="RHEA:42916"/>
        <dbReference type="Rhea" id="RHEA-COMP:10000"/>
        <dbReference type="Rhea" id="RHEA-COMP:10001"/>
        <dbReference type="Rhea" id="RHEA-COMP:10152"/>
        <dbReference type="Rhea" id="RHEA-COMP:10282"/>
        <dbReference type="ChEBI" id="CHEBI:17319"/>
        <dbReference type="ChEBI" id="CHEBI:33737"/>
        <dbReference type="ChEBI" id="CHEBI:33738"/>
        <dbReference type="ChEBI" id="CHEBI:57844"/>
        <dbReference type="ChEBI" id="CHEBI:57856"/>
        <dbReference type="ChEBI" id="CHEBI:59789"/>
        <dbReference type="ChEBI" id="CHEBI:74411"/>
        <dbReference type="ChEBI" id="CHEBI:74497"/>
        <dbReference type="EC" id="2.1.1.192"/>
    </reaction>
</comment>
<name>A0A2M9A3N8_9BACT</name>
<evidence type="ECO:0000313" key="17">
    <source>
        <dbReference type="Proteomes" id="UP000231134"/>
    </source>
</evidence>
<keyword evidence="8 14" id="KW-0949">S-adenosyl-L-methionine</keyword>
<dbReference type="InterPro" id="IPR058240">
    <property type="entry name" value="rSAM_sf"/>
</dbReference>
<dbReference type="NCBIfam" id="TIGR00048">
    <property type="entry name" value="rRNA_mod_RlmN"/>
    <property type="match status" value="1"/>
</dbReference>
<dbReference type="EC" id="2.1.1.192" evidence="14"/>
<dbReference type="PROSITE" id="PS51918">
    <property type="entry name" value="RADICAL_SAM"/>
    <property type="match status" value="1"/>
</dbReference>
<evidence type="ECO:0000256" key="9">
    <source>
        <dbReference type="ARBA" id="ARBA00022694"/>
    </source>
</evidence>
<feature type="domain" description="Radical SAM core" evidence="15">
    <location>
        <begin position="100"/>
        <end position="341"/>
    </location>
</feature>
<dbReference type="InterPro" id="IPR040072">
    <property type="entry name" value="Methyltransferase_A"/>
</dbReference>
<comment type="caution">
    <text evidence="16">The sequence shown here is derived from an EMBL/GenBank/DDBJ whole genome shotgun (WGS) entry which is preliminary data.</text>
</comment>
<evidence type="ECO:0000256" key="2">
    <source>
        <dbReference type="ARBA" id="ARBA00007544"/>
    </source>
</evidence>
<dbReference type="OrthoDB" id="9793973at2"/>
<dbReference type="Pfam" id="PF21016">
    <property type="entry name" value="RlmN_N"/>
    <property type="match status" value="1"/>
</dbReference>
<keyword evidence="10 14" id="KW-0479">Metal-binding</keyword>
<comment type="miscellaneous">
    <text evidence="14">Reaction proceeds by a ping-pong mechanism involving intermediate methylation of a conserved cysteine residue.</text>
</comment>